<comment type="caution">
    <text evidence="7">The sequence shown here is derived from an EMBL/GenBank/DDBJ whole genome shotgun (WGS) entry which is preliminary data.</text>
</comment>
<dbReference type="InterPro" id="IPR005849">
    <property type="entry name" value="GalP_Utransf_N"/>
</dbReference>
<reference evidence="7 8" key="1">
    <citation type="journal article" date="2015" name="Microbiome">
        <title>Genomic resolution of linkages in carbon, nitrogen, and sulfur cycling among widespread estuary sediment bacteria.</title>
        <authorList>
            <person name="Baker B.J."/>
            <person name="Lazar C.S."/>
            <person name="Teske A.P."/>
            <person name="Dick G.J."/>
        </authorList>
    </citation>
    <scope>NUCLEOTIDE SEQUENCE [LARGE SCALE GENOMIC DNA]</scope>
    <source>
        <strain evidence="7">SM23_40</strain>
    </source>
</reference>
<evidence type="ECO:0000256" key="2">
    <source>
        <dbReference type="ARBA" id="ARBA00022695"/>
    </source>
</evidence>
<evidence type="ECO:0000256" key="1">
    <source>
        <dbReference type="ARBA" id="ARBA00022679"/>
    </source>
</evidence>
<sequence>MPELRKDPVTEGWVIVSTERRKRPTDFPSLPEEEDHAGCPFCPGNEDKTPPEIIAFGRDGGKPNTPGWKVRVVPNKFPALGIEGELDRRGLGMYDLMNGIGAHEVIIETPDHNRHLKDSTVEEIQLVLRAYQQRMEDLLKDPRLRYTLIFKNQGGQAGASLHHPHSQLIATPVTPKKVREELIGSQRYWELKERCVFCDIIRQEQDTGDRIVYENEAFVAFCPFASRFPFEVWILPKKHSPDFHTITTGHIPFLADMLRIVLGKLASALGNPQYNYILHTGPARFARRGYWETIEQDYHWHLEIIPRLTKIAGFEWGTSFYINPTPPEEAASYLREREV</sequence>
<evidence type="ECO:0000256" key="3">
    <source>
        <dbReference type="ARBA" id="ARBA00023277"/>
    </source>
</evidence>
<dbReference type="SUPFAM" id="SSF54197">
    <property type="entry name" value="HIT-like"/>
    <property type="match status" value="2"/>
</dbReference>
<comment type="cofactor">
    <cofactor evidence="5">
        <name>Zn(2+)</name>
        <dbReference type="ChEBI" id="CHEBI:29105"/>
    </cofactor>
    <text evidence="5">Binds 1 zinc ion per subunit.</text>
</comment>
<dbReference type="InterPro" id="IPR036265">
    <property type="entry name" value="HIT-like_sf"/>
</dbReference>
<dbReference type="PANTHER" id="PTHR42763:SF1">
    <property type="entry name" value="UDP-GLUCOSE--HEXOSE-1-PHOSPHATE URIDYLYLTRANSFERASE"/>
    <property type="match status" value="1"/>
</dbReference>
<evidence type="ECO:0000256" key="5">
    <source>
        <dbReference type="PIRSR" id="PIRSR000808-3"/>
    </source>
</evidence>
<feature type="binding site" evidence="5">
    <location>
        <position position="112"/>
    </location>
    <ligand>
        <name>Zn(2+)</name>
        <dbReference type="ChEBI" id="CHEBI:29105"/>
    </ligand>
</feature>
<feature type="domain" description="Galactose-1-phosphate uridyl transferase N-terminal" evidence="6">
    <location>
        <begin position="3"/>
        <end position="175"/>
    </location>
</feature>
<dbReference type="PIRSF" id="PIRSF000808">
    <property type="entry name" value="GalT"/>
    <property type="match status" value="1"/>
</dbReference>
<keyword evidence="5" id="KW-0479">Metal-binding</keyword>
<dbReference type="GO" id="GO:0008270">
    <property type="term" value="F:zinc ion binding"/>
    <property type="evidence" value="ECO:0007669"/>
    <property type="project" value="InterPro"/>
</dbReference>
<dbReference type="Pfam" id="PF11969">
    <property type="entry name" value="DcpS_C"/>
    <property type="match status" value="1"/>
</dbReference>
<feature type="active site" description="Tele-UMP-histidine intermediate" evidence="4">
    <location>
        <position position="165"/>
    </location>
</feature>
<accession>A0A0S8G989</accession>
<organism evidence="7 8">
    <name type="scientific">candidate division TA06 bacterium SM23_40</name>
    <dbReference type="NCBI Taxonomy" id="1703774"/>
    <lineage>
        <taxon>Bacteria</taxon>
        <taxon>Bacteria division TA06</taxon>
    </lineage>
</organism>
<dbReference type="GO" id="GO:0006012">
    <property type="term" value="P:galactose metabolic process"/>
    <property type="evidence" value="ECO:0007669"/>
    <property type="project" value="InterPro"/>
</dbReference>
<evidence type="ECO:0000259" key="6">
    <source>
        <dbReference type="Pfam" id="PF01087"/>
    </source>
</evidence>
<name>A0A0S8G989_UNCT6</name>
<protein>
    <submittedName>
        <fullName evidence="7">Galactose-1-phosphate uridylyltransferase</fullName>
    </submittedName>
</protein>
<dbReference type="Pfam" id="PF01087">
    <property type="entry name" value="GalP_UDP_transf"/>
    <property type="match status" value="1"/>
</dbReference>
<proteinExistence type="predicted"/>
<keyword evidence="2 7" id="KW-0548">Nucleotidyltransferase</keyword>
<feature type="binding site" evidence="5">
    <location>
        <position position="39"/>
    </location>
    <ligand>
        <name>Zn(2+)</name>
        <dbReference type="ChEBI" id="CHEBI:29105"/>
    </ligand>
</feature>
<dbReference type="InterPro" id="IPR053177">
    <property type="entry name" value="ADP-glucose_phosphorylase"/>
</dbReference>
<dbReference type="GO" id="GO:0008108">
    <property type="term" value="F:UDP-glucose:hexose-1-phosphate uridylyltransferase activity"/>
    <property type="evidence" value="ECO:0007669"/>
    <property type="project" value="InterPro"/>
</dbReference>
<gene>
    <name evidence="7" type="ORF">AMJ82_06240</name>
</gene>
<dbReference type="PANTHER" id="PTHR42763">
    <property type="entry name" value="ADP-GLUCOSE PHOSPHORYLASE"/>
    <property type="match status" value="1"/>
</dbReference>
<evidence type="ECO:0000313" key="8">
    <source>
        <dbReference type="Proteomes" id="UP000051717"/>
    </source>
</evidence>
<dbReference type="Gene3D" id="3.30.428.10">
    <property type="entry name" value="HIT-like"/>
    <property type="match status" value="2"/>
</dbReference>
<dbReference type="AlphaFoldDB" id="A0A0S8G989"/>
<feature type="binding site" evidence="5">
    <location>
        <position position="42"/>
    </location>
    <ligand>
        <name>Zn(2+)</name>
        <dbReference type="ChEBI" id="CHEBI:29105"/>
    </ligand>
</feature>
<keyword evidence="3" id="KW-0119">Carbohydrate metabolism</keyword>
<dbReference type="EMBL" id="LJUI01000045">
    <property type="protein sequence ID" value="KPK69169.1"/>
    <property type="molecule type" value="Genomic_DNA"/>
</dbReference>
<dbReference type="InterPro" id="IPR001937">
    <property type="entry name" value="GalP_UDPtransf1"/>
</dbReference>
<evidence type="ECO:0000256" key="4">
    <source>
        <dbReference type="PIRSR" id="PIRSR000808-1"/>
    </source>
</evidence>
<keyword evidence="5" id="KW-0862">Zinc</keyword>
<dbReference type="Proteomes" id="UP000051717">
    <property type="component" value="Unassembled WGS sequence"/>
</dbReference>
<feature type="binding site" evidence="5">
    <location>
        <position position="163"/>
    </location>
    <ligand>
        <name>Zn(2+)</name>
        <dbReference type="ChEBI" id="CHEBI:29105"/>
    </ligand>
</feature>
<evidence type="ECO:0000313" key="7">
    <source>
        <dbReference type="EMBL" id="KPK69169.1"/>
    </source>
</evidence>
<dbReference type="PATRIC" id="fig|1703774.3.peg.2314"/>
<keyword evidence="1 7" id="KW-0808">Transferase</keyword>